<reference evidence="4 5" key="1">
    <citation type="submission" date="2024-09" db="EMBL/GenBank/DDBJ databases">
        <authorList>
            <person name="Sun Q."/>
            <person name="Mori K."/>
        </authorList>
    </citation>
    <scope>NUCLEOTIDE SEQUENCE [LARGE SCALE GENOMIC DNA]</scope>
    <source>
        <strain evidence="4 5">CCM 7538</strain>
    </source>
</reference>
<feature type="compositionally biased region" description="Basic and acidic residues" evidence="2">
    <location>
        <begin position="444"/>
        <end position="466"/>
    </location>
</feature>
<evidence type="ECO:0000313" key="5">
    <source>
        <dbReference type="Proteomes" id="UP001589769"/>
    </source>
</evidence>
<comment type="caution">
    <text evidence="4">The sequence shown here is derived from an EMBL/GenBank/DDBJ whole genome shotgun (WGS) entry which is preliminary data.</text>
</comment>
<name>A0ABV6HYS9_9PAST</name>
<evidence type="ECO:0000256" key="3">
    <source>
        <dbReference type="SAM" id="Phobius"/>
    </source>
</evidence>
<dbReference type="PANTHER" id="PTHR38043:SF1">
    <property type="entry name" value="PROTEIN HEMX"/>
    <property type="match status" value="1"/>
</dbReference>
<evidence type="ECO:0000313" key="4">
    <source>
        <dbReference type="EMBL" id="MFC0324008.1"/>
    </source>
</evidence>
<feature type="region of interest" description="Disordered" evidence="2">
    <location>
        <begin position="1"/>
        <end position="87"/>
    </location>
</feature>
<dbReference type="RefSeq" id="WP_382376073.1">
    <property type="nucleotide sequence ID" value="NZ_JBHLWA010000049.1"/>
</dbReference>
<feature type="compositionally biased region" description="Polar residues" evidence="2">
    <location>
        <begin position="62"/>
        <end position="76"/>
    </location>
</feature>
<keyword evidence="3" id="KW-1133">Transmembrane helix</keyword>
<feature type="region of interest" description="Disordered" evidence="2">
    <location>
        <begin position="435"/>
        <end position="492"/>
    </location>
</feature>
<evidence type="ECO:0000256" key="2">
    <source>
        <dbReference type="SAM" id="MobiDB-lite"/>
    </source>
</evidence>
<feature type="compositionally biased region" description="Basic and acidic residues" evidence="2">
    <location>
        <begin position="1"/>
        <end position="12"/>
    </location>
</feature>
<dbReference type="InterPro" id="IPR007470">
    <property type="entry name" value="HemX"/>
</dbReference>
<keyword evidence="3" id="KW-0812">Transmembrane</keyword>
<keyword evidence="1" id="KW-0175">Coiled coil</keyword>
<proteinExistence type="predicted"/>
<feature type="compositionally biased region" description="Basic and acidic residues" evidence="2">
    <location>
        <begin position="28"/>
        <end position="61"/>
    </location>
</feature>
<organism evidence="4 5">
    <name type="scientific">Gallibacterium melopsittaci</name>
    <dbReference type="NCBI Taxonomy" id="516063"/>
    <lineage>
        <taxon>Bacteria</taxon>
        <taxon>Pseudomonadati</taxon>
        <taxon>Pseudomonadota</taxon>
        <taxon>Gammaproteobacteria</taxon>
        <taxon>Pasteurellales</taxon>
        <taxon>Pasteurellaceae</taxon>
        <taxon>Gallibacterium</taxon>
    </lineage>
</organism>
<evidence type="ECO:0000256" key="1">
    <source>
        <dbReference type="SAM" id="Coils"/>
    </source>
</evidence>
<keyword evidence="3" id="KW-0472">Membrane</keyword>
<dbReference type="Pfam" id="PF04375">
    <property type="entry name" value="HemX"/>
    <property type="match status" value="1"/>
</dbReference>
<feature type="coiled-coil region" evidence="1">
    <location>
        <begin position="152"/>
        <end position="186"/>
    </location>
</feature>
<dbReference type="EMBL" id="JBHLWA010000049">
    <property type="protein sequence ID" value="MFC0324008.1"/>
    <property type="molecule type" value="Genomic_DNA"/>
</dbReference>
<feature type="transmembrane region" description="Helical" evidence="3">
    <location>
        <begin position="92"/>
        <end position="111"/>
    </location>
</feature>
<keyword evidence="5" id="KW-1185">Reference proteome</keyword>
<dbReference type="PANTHER" id="PTHR38043">
    <property type="entry name" value="PROTEIN HEMX"/>
    <property type="match status" value="1"/>
</dbReference>
<protein>
    <submittedName>
        <fullName evidence="4">Uroporphyrinogen-III C-methyltransferase</fullName>
    </submittedName>
</protein>
<accession>A0ABV6HYS9</accession>
<feature type="compositionally biased region" description="Polar residues" evidence="2">
    <location>
        <begin position="475"/>
        <end position="492"/>
    </location>
</feature>
<dbReference type="Proteomes" id="UP001589769">
    <property type="component" value="Unassembled WGS sequence"/>
</dbReference>
<gene>
    <name evidence="4" type="ORF">ACFFHT_10670</name>
</gene>
<sequence length="492" mass="54220">MKKQHDETDIQKNTEVNEEVTPSVEETTTAKETDLPKVDSAEQKVEKNVKKDEEKITEDVKASSTVTAPQVEQSKSAPAASETKKSSGGKGLAFLALLVALGVGGAGYYLGQQQFNQLQQKIATLEENQKAVPAMPADSVNKADFDAVKAALVNTTSELEAAKNALSALEQNKGITEQQIIALQSQLNKAVADKAESQPNEWLLSEADFLLSNAQRKLLIDNDLSTAISLLKEADVVLNDVSDPRAISVRTAIAQDLKRLADVNDVDQNAIMQKLSQLANSVDDLDVLDLSSDNATEESGELSDSISDWRTNVEKSATSFLNHFIRIQPRDPVEKALLAPNQDIYLRENIRLRLQIALLAVPRQQNELYKTSLEAVTSWVRSYFNTDSALVQRFLQQLDDLSEQSIYVDAPSTFKSLTILDEMLHKQPHKIEKVEMKANPQILEENKAEEAKTKETPATEQPKESSEATQAPVENRSNTTEAPNTNQPAKTE</sequence>